<name>A0ABN3W7Z6_9ACTN</name>
<evidence type="ECO:0000256" key="2">
    <source>
        <dbReference type="SAM" id="SignalP"/>
    </source>
</evidence>
<organism evidence="3 4">
    <name type="scientific">Streptosporangium fragile</name>
    <dbReference type="NCBI Taxonomy" id="46186"/>
    <lineage>
        <taxon>Bacteria</taxon>
        <taxon>Bacillati</taxon>
        <taxon>Actinomycetota</taxon>
        <taxon>Actinomycetes</taxon>
        <taxon>Streptosporangiales</taxon>
        <taxon>Streptosporangiaceae</taxon>
        <taxon>Streptosporangium</taxon>
    </lineage>
</organism>
<feature type="region of interest" description="Disordered" evidence="1">
    <location>
        <begin position="25"/>
        <end position="47"/>
    </location>
</feature>
<evidence type="ECO:0008006" key="5">
    <source>
        <dbReference type="Google" id="ProtNLM"/>
    </source>
</evidence>
<keyword evidence="4" id="KW-1185">Reference proteome</keyword>
<dbReference type="EMBL" id="BAAAVI010000066">
    <property type="protein sequence ID" value="GAA2899630.1"/>
    <property type="molecule type" value="Genomic_DNA"/>
</dbReference>
<gene>
    <name evidence="3" type="ORF">GCM10010517_65160</name>
</gene>
<protein>
    <recommendedName>
        <fullName evidence="5">Serine/threonine protein kinase</fullName>
    </recommendedName>
</protein>
<proteinExistence type="predicted"/>
<sequence length="159" mass="15919">MRPRIIACLPVLLLSLSACGGSSEPEAAPPAPGAAAPATPVTAAPPAFGKPVPQVNAQVAWSTPEHALAKAGAVCGKLRLPQSGTKASIKVVTGRVTCATALRVFRVYYRPDTPKQGSGGAAVVAGWYCSSASAAEASASGRLSTCKKGAARIVANAVR</sequence>
<accession>A0ABN3W7Z6</accession>
<evidence type="ECO:0000313" key="4">
    <source>
        <dbReference type="Proteomes" id="UP001500831"/>
    </source>
</evidence>
<reference evidence="3 4" key="1">
    <citation type="journal article" date="2019" name="Int. J. Syst. Evol. Microbiol.">
        <title>The Global Catalogue of Microorganisms (GCM) 10K type strain sequencing project: providing services to taxonomists for standard genome sequencing and annotation.</title>
        <authorList>
            <consortium name="The Broad Institute Genomics Platform"/>
            <consortium name="The Broad Institute Genome Sequencing Center for Infectious Disease"/>
            <person name="Wu L."/>
            <person name="Ma J."/>
        </authorList>
    </citation>
    <scope>NUCLEOTIDE SEQUENCE [LARGE SCALE GENOMIC DNA]</scope>
    <source>
        <strain evidence="3 4">JCM 6242</strain>
    </source>
</reference>
<feature type="signal peptide" evidence="2">
    <location>
        <begin position="1"/>
        <end position="20"/>
    </location>
</feature>
<keyword evidence="2" id="KW-0732">Signal</keyword>
<feature type="chain" id="PRO_5046888626" description="Serine/threonine protein kinase" evidence="2">
    <location>
        <begin position="21"/>
        <end position="159"/>
    </location>
</feature>
<dbReference type="Proteomes" id="UP001500831">
    <property type="component" value="Unassembled WGS sequence"/>
</dbReference>
<dbReference type="RefSeq" id="WP_344979561.1">
    <property type="nucleotide sequence ID" value="NZ_BAAAVI010000066.1"/>
</dbReference>
<evidence type="ECO:0000313" key="3">
    <source>
        <dbReference type="EMBL" id="GAA2899630.1"/>
    </source>
</evidence>
<comment type="caution">
    <text evidence="3">The sequence shown here is derived from an EMBL/GenBank/DDBJ whole genome shotgun (WGS) entry which is preliminary data.</text>
</comment>
<evidence type="ECO:0000256" key="1">
    <source>
        <dbReference type="SAM" id="MobiDB-lite"/>
    </source>
</evidence>
<feature type="compositionally biased region" description="Low complexity" evidence="1">
    <location>
        <begin position="33"/>
        <end position="47"/>
    </location>
</feature>
<dbReference type="PROSITE" id="PS51257">
    <property type="entry name" value="PROKAR_LIPOPROTEIN"/>
    <property type="match status" value="1"/>
</dbReference>